<feature type="compositionally biased region" description="Polar residues" evidence="1">
    <location>
        <begin position="355"/>
        <end position="364"/>
    </location>
</feature>
<proteinExistence type="predicted"/>
<gene>
    <name evidence="2" type="ORF">CVLEPA_LOCUS23893</name>
</gene>
<dbReference type="PANTHER" id="PTHR14740">
    <property type="entry name" value="CASPASE ACTIVITY AND APOPTOSIS INHIBITOR 1"/>
    <property type="match status" value="1"/>
</dbReference>
<evidence type="ECO:0000313" key="3">
    <source>
        <dbReference type="Proteomes" id="UP001642483"/>
    </source>
</evidence>
<dbReference type="EMBL" id="CAWYQH010000119">
    <property type="protein sequence ID" value="CAK8691325.1"/>
    <property type="molecule type" value="Genomic_DNA"/>
</dbReference>
<feature type="compositionally biased region" description="Polar residues" evidence="1">
    <location>
        <begin position="282"/>
        <end position="292"/>
    </location>
</feature>
<sequence>MSAYRQAMLSVAPERVEQFSLELKQTIDDKKRKKTRSGNRVSDKSKTHSRSHKASSSDKSKRSKGSSKSHSSSRRKKTSREQEKSSKKRKHSKSDEEHLTGDSDVEKDGLDLENELYPLMHYVKDRQKLMQTIFSIIRGEKLVAMLPDILKKLPQEEIKQRCFSHLEVMSSKRINHILAGKQMQSSSGTDSEPELDKNNEAQPKTILTNLKQSSSKEDGQSLQTNFVDSTTSSGCEVLSLLAGGQEQEVVPTSNPTLREEQQLDVDFSQSDDEIKTDENVCEVQSDSATSKNEANTEGTDDADEEEDIAEEVETVEFVEDEEYQDMVDAMLEESLPQTEASDVEQKSPDPKTPTDKGQTSSGRSQLELLELQLRERAIKSLLRAAQSSGESKS</sequence>
<evidence type="ECO:0008006" key="4">
    <source>
        <dbReference type="Google" id="ProtNLM"/>
    </source>
</evidence>
<feature type="region of interest" description="Disordered" evidence="1">
    <location>
        <begin position="180"/>
        <end position="202"/>
    </location>
</feature>
<feature type="compositionally biased region" description="Basic and acidic residues" evidence="1">
    <location>
        <begin position="343"/>
        <end position="354"/>
    </location>
</feature>
<dbReference type="Pfam" id="PF15335">
    <property type="entry name" value="CAAP1"/>
    <property type="match status" value="1"/>
</dbReference>
<keyword evidence="3" id="KW-1185">Reference proteome</keyword>
<evidence type="ECO:0000313" key="2">
    <source>
        <dbReference type="EMBL" id="CAK8691325.1"/>
    </source>
</evidence>
<accession>A0ABP0GHU5</accession>
<dbReference type="PANTHER" id="PTHR14740:SF3">
    <property type="entry name" value="CASPASE ACTIVITY AND APOPTOSIS INHIBITOR 1"/>
    <property type="match status" value="1"/>
</dbReference>
<organism evidence="2 3">
    <name type="scientific">Clavelina lepadiformis</name>
    <name type="common">Light-bulb sea squirt</name>
    <name type="synonym">Ascidia lepadiformis</name>
    <dbReference type="NCBI Taxonomy" id="159417"/>
    <lineage>
        <taxon>Eukaryota</taxon>
        <taxon>Metazoa</taxon>
        <taxon>Chordata</taxon>
        <taxon>Tunicata</taxon>
        <taxon>Ascidiacea</taxon>
        <taxon>Aplousobranchia</taxon>
        <taxon>Clavelinidae</taxon>
        <taxon>Clavelina</taxon>
    </lineage>
</organism>
<feature type="region of interest" description="Disordered" evidence="1">
    <location>
        <begin position="248"/>
        <end position="367"/>
    </location>
</feature>
<comment type="caution">
    <text evidence="2">The sequence shown here is derived from an EMBL/GenBank/DDBJ whole genome shotgun (WGS) entry which is preliminary data.</text>
</comment>
<reference evidence="2 3" key="1">
    <citation type="submission" date="2024-02" db="EMBL/GenBank/DDBJ databases">
        <authorList>
            <person name="Daric V."/>
            <person name="Darras S."/>
        </authorList>
    </citation>
    <scope>NUCLEOTIDE SEQUENCE [LARGE SCALE GENOMIC DNA]</scope>
</reference>
<name>A0ABP0GHU5_CLALP</name>
<feature type="compositionally biased region" description="Acidic residues" evidence="1">
    <location>
        <begin position="298"/>
        <end position="325"/>
    </location>
</feature>
<feature type="compositionally biased region" description="Basic residues" evidence="1">
    <location>
        <begin position="61"/>
        <end position="78"/>
    </location>
</feature>
<protein>
    <recommendedName>
        <fullName evidence="4">Caspase activity and apoptosis inhibitor 1</fullName>
    </recommendedName>
</protein>
<dbReference type="InterPro" id="IPR038991">
    <property type="entry name" value="CAAP1"/>
</dbReference>
<feature type="region of interest" description="Disordered" evidence="1">
    <location>
        <begin position="24"/>
        <end position="106"/>
    </location>
</feature>
<feature type="compositionally biased region" description="Basic and acidic residues" evidence="1">
    <location>
        <begin position="93"/>
        <end position="106"/>
    </location>
</feature>
<evidence type="ECO:0000256" key="1">
    <source>
        <dbReference type="SAM" id="MobiDB-lite"/>
    </source>
</evidence>
<dbReference type="Proteomes" id="UP001642483">
    <property type="component" value="Unassembled WGS sequence"/>
</dbReference>